<dbReference type="RefSeq" id="WP_087460390.1">
    <property type="nucleotide sequence ID" value="NZ_CP021425.1"/>
</dbReference>
<dbReference type="InterPro" id="IPR013750">
    <property type="entry name" value="GHMP_kinase_C_dom"/>
</dbReference>
<dbReference type="SUPFAM" id="SSF55060">
    <property type="entry name" value="GHMP Kinase, C-terminal domain"/>
    <property type="match status" value="1"/>
</dbReference>
<evidence type="ECO:0000256" key="7">
    <source>
        <dbReference type="ARBA" id="ARBA00022840"/>
    </source>
</evidence>
<dbReference type="InterPro" id="IPR020568">
    <property type="entry name" value="Ribosomal_Su5_D2-typ_SF"/>
</dbReference>
<dbReference type="Gene3D" id="3.30.230.10">
    <property type="match status" value="1"/>
</dbReference>
<accession>A0A1Y0I748</accession>
<evidence type="ECO:0000313" key="14">
    <source>
        <dbReference type="Proteomes" id="UP000196027"/>
    </source>
</evidence>
<evidence type="ECO:0000256" key="10">
    <source>
        <dbReference type="HAMAP-Rule" id="MF_00061"/>
    </source>
</evidence>
<protein>
    <recommendedName>
        <fullName evidence="3 10">4-diphosphocytidyl-2-C-methyl-D-erythritol kinase</fullName>
        <shortName evidence="10">CMK</shortName>
        <ecNumber evidence="2 10">2.7.1.148</ecNumber>
    </recommendedName>
    <alternativeName>
        <fullName evidence="9 10">4-(cytidine-5'-diphospho)-2-C-methyl-D-erythritol kinase</fullName>
    </alternativeName>
</protein>
<feature type="domain" description="GHMP kinase N-terminal" evidence="11">
    <location>
        <begin position="71"/>
        <end position="153"/>
    </location>
</feature>
<dbReference type="OrthoDB" id="9809438at2"/>
<dbReference type="UniPathway" id="UPA00056">
    <property type="reaction ID" value="UER00094"/>
</dbReference>
<dbReference type="PIRSF" id="PIRSF010376">
    <property type="entry name" value="IspE"/>
    <property type="match status" value="1"/>
</dbReference>
<dbReference type="GO" id="GO:0019288">
    <property type="term" value="P:isopentenyl diphosphate biosynthetic process, methylerythritol 4-phosphate pathway"/>
    <property type="evidence" value="ECO:0007669"/>
    <property type="project" value="UniProtKB-UniRule"/>
</dbReference>
<dbReference type="EC" id="2.7.1.148" evidence="2 10"/>
<feature type="binding site" evidence="10">
    <location>
        <begin position="104"/>
        <end position="114"/>
    </location>
    <ligand>
        <name>ATP</name>
        <dbReference type="ChEBI" id="CHEBI:30616"/>
    </ligand>
</feature>
<dbReference type="PANTHER" id="PTHR43527:SF2">
    <property type="entry name" value="4-DIPHOSPHOCYTIDYL-2-C-METHYL-D-ERYTHRITOL KINASE, CHLOROPLASTIC"/>
    <property type="match status" value="1"/>
</dbReference>
<dbReference type="GO" id="GO:0005524">
    <property type="term" value="F:ATP binding"/>
    <property type="evidence" value="ECO:0007669"/>
    <property type="project" value="UniProtKB-UniRule"/>
</dbReference>
<dbReference type="Gene3D" id="3.30.70.890">
    <property type="entry name" value="GHMP kinase, C-terminal domain"/>
    <property type="match status" value="1"/>
</dbReference>
<dbReference type="NCBIfam" id="TIGR00154">
    <property type="entry name" value="ispE"/>
    <property type="match status" value="1"/>
</dbReference>
<comment type="pathway">
    <text evidence="10">Isoprenoid biosynthesis; isopentenyl diphosphate biosynthesis via DXP pathway; isopentenyl diphosphate from 1-deoxy-D-xylulose 5-phosphate: step 3/6.</text>
</comment>
<dbReference type="InterPro" id="IPR036554">
    <property type="entry name" value="GHMP_kinase_C_sf"/>
</dbReference>
<feature type="domain" description="GHMP kinase C-terminal" evidence="12">
    <location>
        <begin position="209"/>
        <end position="268"/>
    </location>
</feature>
<dbReference type="GO" id="GO:0016114">
    <property type="term" value="P:terpenoid biosynthetic process"/>
    <property type="evidence" value="ECO:0007669"/>
    <property type="project" value="UniProtKB-UniRule"/>
</dbReference>
<dbReference type="Proteomes" id="UP000196027">
    <property type="component" value="Chromosome"/>
</dbReference>
<organism evidence="13 14">
    <name type="scientific">Oleiphilus messinensis</name>
    <dbReference type="NCBI Taxonomy" id="141451"/>
    <lineage>
        <taxon>Bacteria</taxon>
        <taxon>Pseudomonadati</taxon>
        <taxon>Pseudomonadota</taxon>
        <taxon>Gammaproteobacteria</taxon>
        <taxon>Oceanospirillales</taxon>
        <taxon>Oleiphilaceae</taxon>
        <taxon>Oleiphilus</taxon>
    </lineage>
</organism>
<sequence length="295" mass="32259">MTLSSQQSFETIAPAKLNLFLHINGQRDDGYHELQTVFQLLDYGDRMSFTVTDNPKITLTPDLPGVPSEDNLIIKAAKLLQERFSQEKRLPPKGAHITLDKILPMGGGVGGGSSNAATTLLVLNQLWGLHLSTDELRAIGVKLGADVPVFVLGHTAWAEGIGEQLTPIELPEYWFVVLKPQCEINTKKIFSNKVLTRDTQKMRIAPALEGDVAELGNDCEPVVKHLYPEVEQALSWLGQFGRAKLTGTGSCIFAKFSSKEDANTVWSQRPDSLSGFIAKGINKSPTCSSLNIMVT</sequence>
<proteinExistence type="inferred from homology"/>
<evidence type="ECO:0000256" key="2">
    <source>
        <dbReference type="ARBA" id="ARBA00012052"/>
    </source>
</evidence>
<dbReference type="InterPro" id="IPR014721">
    <property type="entry name" value="Ribsml_uS5_D2-typ_fold_subgr"/>
</dbReference>
<dbReference type="Pfam" id="PF08544">
    <property type="entry name" value="GHMP_kinases_C"/>
    <property type="match status" value="1"/>
</dbReference>
<name>A0A1Y0I748_9GAMM</name>
<evidence type="ECO:0000256" key="4">
    <source>
        <dbReference type="ARBA" id="ARBA00022679"/>
    </source>
</evidence>
<keyword evidence="6 10" id="KW-0418">Kinase</keyword>
<evidence type="ECO:0000256" key="5">
    <source>
        <dbReference type="ARBA" id="ARBA00022741"/>
    </source>
</evidence>
<comment type="function">
    <text evidence="10">Catalyzes the phosphorylation of the position 2 hydroxy group of 4-diphosphocytidyl-2C-methyl-D-erythritol.</text>
</comment>
<comment type="catalytic activity">
    <reaction evidence="10">
        <text>4-CDP-2-C-methyl-D-erythritol + ATP = 4-CDP-2-C-methyl-D-erythritol 2-phosphate + ADP + H(+)</text>
        <dbReference type="Rhea" id="RHEA:18437"/>
        <dbReference type="ChEBI" id="CHEBI:15378"/>
        <dbReference type="ChEBI" id="CHEBI:30616"/>
        <dbReference type="ChEBI" id="CHEBI:57823"/>
        <dbReference type="ChEBI" id="CHEBI:57919"/>
        <dbReference type="ChEBI" id="CHEBI:456216"/>
        <dbReference type="EC" id="2.7.1.148"/>
    </reaction>
</comment>
<reference evidence="13 14" key="1">
    <citation type="submission" date="2017-05" db="EMBL/GenBank/DDBJ databases">
        <title>Genomic insights into alkan degradation activity of Oleiphilus messinensis.</title>
        <authorList>
            <person name="Kozyavkin S.A."/>
            <person name="Slesarev A.I."/>
            <person name="Golyshin P.N."/>
            <person name="Korzhenkov A."/>
            <person name="Golyshina O.N."/>
            <person name="Toshchakov S.V."/>
        </authorList>
    </citation>
    <scope>NUCLEOTIDE SEQUENCE [LARGE SCALE GENOMIC DNA]</scope>
    <source>
        <strain evidence="13 14">ME102</strain>
    </source>
</reference>
<evidence type="ECO:0000256" key="8">
    <source>
        <dbReference type="ARBA" id="ARBA00023229"/>
    </source>
</evidence>
<dbReference type="InterPro" id="IPR004424">
    <property type="entry name" value="IspE"/>
</dbReference>
<dbReference type="EMBL" id="CP021425">
    <property type="protein sequence ID" value="ARU55264.1"/>
    <property type="molecule type" value="Genomic_DNA"/>
</dbReference>
<keyword evidence="7 10" id="KW-0067">ATP-binding</keyword>
<evidence type="ECO:0000256" key="3">
    <source>
        <dbReference type="ARBA" id="ARBA00017473"/>
    </source>
</evidence>
<dbReference type="AlphaFoldDB" id="A0A1Y0I748"/>
<feature type="active site" evidence="10">
    <location>
        <position position="146"/>
    </location>
</feature>
<keyword evidence="8 10" id="KW-0414">Isoprene biosynthesis</keyword>
<keyword evidence="5 10" id="KW-0547">Nucleotide-binding</keyword>
<dbReference type="SUPFAM" id="SSF54211">
    <property type="entry name" value="Ribosomal protein S5 domain 2-like"/>
    <property type="match status" value="1"/>
</dbReference>
<dbReference type="InterPro" id="IPR006204">
    <property type="entry name" value="GHMP_kinase_N_dom"/>
</dbReference>
<keyword evidence="4 10" id="KW-0808">Transferase</keyword>
<evidence type="ECO:0000256" key="6">
    <source>
        <dbReference type="ARBA" id="ARBA00022777"/>
    </source>
</evidence>
<evidence type="ECO:0000313" key="13">
    <source>
        <dbReference type="EMBL" id="ARU55264.1"/>
    </source>
</evidence>
<keyword evidence="14" id="KW-1185">Reference proteome</keyword>
<dbReference type="PANTHER" id="PTHR43527">
    <property type="entry name" value="4-DIPHOSPHOCYTIDYL-2-C-METHYL-D-ERYTHRITOL KINASE, CHLOROPLASTIC"/>
    <property type="match status" value="1"/>
</dbReference>
<gene>
    <name evidence="10" type="primary">ispE</name>
    <name evidence="13" type="ORF">OLMES_1182</name>
</gene>
<feature type="active site" evidence="10">
    <location>
        <position position="16"/>
    </location>
</feature>
<evidence type="ECO:0000259" key="11">
    <source>
        <dbReference type="Pfam" id="PF00288"/>
    </source>
</evidence>
<evidence type="ECO:0000259" key="12">
    <source>
        <dbReference type="Pfam" id="PF08544"/>
    </source>
</evidence>
<dbReference type="HAMAP" id="MF_00061">
    <property type="entry name" value="IspE"/>
    <property type="match status" value="1"/>
</dbReference>
<evidence type="ECO:0000256" key="9">
    <source>
        <dbReference type="ARBA" id="ARBA00032554"/>
    </source>
</evidence>
<dbReference type="GO" id="GO:0050515">
    <property type="term" value="F:4-(cytidine 5'-diphospho)-2-C-methyl-D-erythritol kinase activity"/>
    <property type="evidence" value="ECO:0007669"/>
    <property type="project" value="UniProtKB-UniRule"/>
</dbReference>
<dbReference type="Pfam" id="PF00288">
    <property type="entry name" value="GHMP_kinases_N"/>
    <property type="match status" value="1"/>
</dbReference>
<evidence type="ECO:0000256" key="1">
    <source>
        <dbReference type="ARBA" id="ARBA00009684"/>
    </source>
</evidence>
<dbReference type="KEGG" id="ome:OLMES_1182"/>
<comment type="similarity">
    <text evidence="1 10">Belongs to the GHMP kinase family. IspE subfamily.</text>
</comment>